<dbReference type="GeneID" id="18818146"/>
<sequence length="114" mass="12633">MWRMGVVPRRWCRAKNREEKGEPGGQARPGSGGKEGWNEGRRVLWAVTKDILQSLGGRVRERVKNSEKKREDHIKGRCEVGEKDMSRALMLCGESGEGGVAGRAKGERLGGDVM</sequence>
<dbReference type="AlphaFoldDB" id="F8NMR9"/>
<dbReference type="KEGG" id="sla:SERLADRAFT_460929"/>
<accession>F8NMR9</accession>
<organism>
    <name type="scientific">Serpula lacrymans var. lacrymans (strain S7.9)</name>
    <name type="common">Dry rot fungus</name>
    <dbReference type="NCBI Taxonomy" id="578457"/>
    <lineage>
        <taxon>Eukaryota</taxon>
        <taxon>Fungi</taxon>
        <taxon>Dikarya</taxon>
        <taxon>Basidiomycota</taxon>
        <taxon>Agaricomycotina</taxon>
        <taxon>Agaricomycetes</taxon>
        <taxon>Agaricomycetidae</taxon>
        <taxon>Boletales</taxon>
        <taxon>Coniophorineae</taxon>
        <taxon>Serpulaceae</taxon>
        <taxon>Serpula</taxon>
    </lineage>
</organism>
<evidence type="ECO:0000256" key="1">
    <source>
        <dbReference type="SAM" id="MobiDB-lite"/>
    </source>
</evidence>
<evidence type="ECO:0000313" key="2">
    <source>
        <dbReference type="EMBL" id="EGO27466.1"/>
    </source>
</evidence>
<dbReference type="HOGENOM" id="CLU_2122580_0_0_1"/>
<dbReference type="Proteomes" id="UP000008064">
    <property type="component" value="Unassembled WGS sequence"/>
</dbReference>
<dbReference type="RefSeq" id="XP_007315557.1">
    <property type="nucleotide sequence ID" value="XM_007315495.1"/>
</dbReference>
<feature type="region of interest" description="Disordered" evidence="1">
    <location>
        <begin position="94"/>
        <end position="114"/>
    </location>
</feature>
<gene>
    <name evidence="2" type="ORF">SERLADRAFT_460929</name>
</gene>
<name>F8NMR9_SERL9</name>
<dbReference type="EMBL" id="GL945431">
    <property type="protein sequence ID" value="EGO27466.1"/>
    <property type="molecule type" value="Genomic_DNA"/>
</dbReference>
<reference evidence="2" key="1">
    <citation type="submission" date="2011-04" db="EMBL/GenBank/DDBJ databases">
        <title>Evolution of plant cell wall degrading machinery underlies the functional diversity of forest fungi.</title>
        <authorList>
            <consortium name="US DOE Joint Genome Institute (JGI-PGF)"/>
            <person name="Eastwood D.C."/>
            <person name="Floudas D."/>
            <person name="Binder M."/>
            <person name="Majcherczyk A."/>
            <person name="Schneider P."/>
            <person name="Aerts A."/>
            <person name="Asiegbu F.O."/>
            <person name="Baker S.E."/>
            <person name="Barry K."/>
            <person name="Bendiksby M."/>
            <person name="Blumentritt M."/>
            <person name="Coutinho P.M."/>
            <person name="Cullen D."/>
            <person name="Cullen D."/>
            <person name="Gathman A."/>
            <person name="Goodell B."/>
            <person name="Henrissat B."/>
            <person name="Ihrmark K."/>
            <person name="Kauserud H."/>
            <person name="Kohler A."/>
            <person name="LaButti K."/>
            <person name="Lapidus A."/>
            <person name="Lavin J.L."/>
            <person name="Lee Y.-H."/>
            <person name="Lindquist E."/>
            <person name="Lilly W."/>
            <person name="Lucas S."/>
            <person name="Morin E."/>
            <person name="Murat C."/>
            <person name="Oguiza J.A."/>
            <person name="Park J."/>
            <person name="Pisabarro A.G."/>
            <person name="Riley R."/>
            <person name="Rosling A."/>
            <person name="Salamov A."/>
            <person name="Schmidt O."/>
            <person name="Schmutz J."/>
            <person name="Skrede I."/>
            <person name="Stenlid J."/>
            <person name="Wiebenga A."/>
            <person name="Xie X."/>
            <person name="Kues U."/>
            <person name="Hibbett D.S."/>
            <person name="Hoffmeister D."/>
            <person name="Hogberg N."/>
            <person name="Martin F."/>
            <person name="Grigoriev I.V."/>
            <person name="Watkinson S.C."/>
        </authorList>
    </citation>
    <scope>NUCLEOTIDE SEQUENCE</scope>
    <source>
        <strain evidence="2">S7.9</strain>
    </source>
</reference>
<protein>
    <submittedName>
        <fullName evidence="2">Uncharacterized protein</fullName>
    </submittedName>
</protein>
<proteinExistence type="predicted"/>
<feature type="compositionally biased region" description="Basic and acidic residues" evidence="1">
    <location>
        <begin position="104"/>
        <end position="114"/>
    </location>
</feature>
<feature type="region of interest" description="Disordered" evidence="1">
    <location>
        <begin position="1"/>
        <end position="37"/>
    </location>
</feature>